<dbReference type="AlphaFoldDB" id="A0A0V1MCS1"/>
<accession>A0A0V1MCS1</accession>
<evidence type="ECO:0000313" key="2">
    <source>
        <dbReference type="Proteomes" id="UP000054843"/>
    </source>
</evidence>
<sequence length="114" mass="12644">MNLCLMFGESKDDGCGEQVFLMTETSSLTATHCWSLACPAMTSACKYFHFATQMTDVSIINFKICSAHKECQFCISKKNIQKAIAAEVISNACLTMTIARDKLLSIICRSARDR</sequence>
<proteinExistence type="predicted"/>
<protein>
    <submittedName>
        <fullName evidence="1">Uncharacterized protein</fullName>
    </submittedName>
</protein>
<dbReference type="OrthoDB" id="10433670at2759"/>
<reference evidence="1 2" key="1">
    <citation type="submission" date="2015-01" db="EMBL/GenBank/DDBJ databases">
        <title>Evolution of Trichinella species and genotypes.</title>
        <authorList>
            <person name="Korhonen P.K."/>
            <person name="Edoardo P."/>
            <person name="Giuseppe L.R."/>
            <person name="Gasser R.B."/>
        </authorList>
    </citation>
    <scope>NUCLEOTIDE SEQUENCE [LARGE SCALE GENOMIC DNA]</scope>
    <source>
        <strain evidence="1">ISS1980</strain>
    </source>
</reference>
<dbReference type="EMBL" id="JYDO01000134">
    <property type="protein sequence ID" value="KRZ69525.1"/>
    <property type="molecule type" value="Genomic_DNA"/>
</dbReference>
<gene>
    <name evidence="1" type="ORF">T10_6049</name>
</gene>
<comment type="caution">
    <text evidence="1">The sequence shown here is derived from an EMBL/GenBank/DDBJ whole genome shotgun (WGS) entry which is preliminary data.</text>
</comment>
<keyword evidence="2" id="KW-1185">Reference proteome</keyword>
<name>A0A0V1MCS1_9BILA</name>
<dbReference type="Proteomes" id="UP000054843">
    <property type="component" value="Unassembled WGS sequence"/>
</dbReference>
<organism evidence="1 2">
    <name type="scientific">Trichinella papuae</name>
    <dbReference type="NCBI Taxonomy" id="268474"/>
    <lineage>
        <taxon>Eukaryota</taxon>
        <taxon>Metazoa</taxon>
        <taxon>Ecdysozoa</taxon>
        <taxon>Nematoda</taxon>
        <taxon>Enoplea</taxon>
        <taxon>Dorylaimia</taxon>
        <taxon>Trichinellida</taxon>
        <taxon>Trichinellidae</taxon>
        <taxon>Trichinella</taxon>
    </lineage>
</organism>
<evidence type="ECO:0000313" key="1">
    <source>
        <dbReference type="EMBL" id="KRZ69525.1"/>
    </source>
</evidence>